<accession>A0A660A238</accession>
<name>A0A660A238_STRPY</name>
<dbReference type="SUPFAM" id="SSF47413">
    <property type="entry name" value="lambda repressor-like DNA-binding domains"/>
    <property type="match status" value="1"/>
</dbReference>
<dbReference type="Gene3D" id="1.10.260.40">
    <property type="entry name" value="lambda repressor-like DNA-binding domains"/>
    <property type="match status" value="1"/>
</dbReference>
<evidence type="ECO:0000313" key="1">
    <source>
        <dbReference type="EMBL" id="TNY45793.1"/>
    </source>
</evidence>
<dbReference type="InterPro" id="IPR001387">
    <property type="entry name" value="Cro/C1-type_HTH"/>
</dbReference>
<dbReference type="CDD" id="cd00093">
    <property type="entry name" value="HTH_XRE"/>
    <property type="match status" value="1"/>
</dbReference>
<dbReference type="EMBL" id="VCID01000545">
    <property type="protein sequence ID" value="TNY45793.1"/>
    <property type="molecule type" value="Genomic_DNA"/>
</dbReference>
<proteinExistence type="predicted"/>
<dbReference type="SMART" id="SM00530">
    <property type="entry name" value="HTH_XRE"/>
    <property type="match status" value="1"/>
</dbReference>
<dbReference type="GO" id="GO:0003677">
    <property type="term" value="F:DNA binding"/>
    <property type="evidence" value="ECO:0007669"/>
    <property type="project" value="InterPro"/>
</dbReference>
<reference evidence="1 2" key="1">
    <citation type="submission" date="2019-05" db="EMBL/GenBank/DDBJ databases">
        <title>Novel genomic isolates of S.pyogenes and S.dysgalactiae subsp. equisimilis associated to necrotising fasciitis (NSTI).</title>
        <authorList>
            <person name="Barrantes I."/>
        </authorList>
    </citation>
    <scope>NUCLEOTIDE SEQUENCE [LARGE SCALE GENOMIC DNA]</scope>
    <source>
        <strain evidence="1 2">SPY6028</strain>
    </source>
</reference>
<dbReference type="InterPro" id="IPR010982">
    <property type="entry name" value="Lambda_DNA-bd_dom_sf"/>
</dbReference>
<dbReference type="Proteomes" id="UP000316580">
    <property type="component" value="Unassembled WGS sequence"/>
</dbReference>
<organism evidence="1 2">
    <name type="scientific">Streptococcus pyogenes</name>
    <dbReference type="NCBI Taxonomy" id="1314"/>
    <lineage>
        <taxon>Bacteria</taxon>
        <taxon>Bacillati</taxon>
        <taxon>Bacillota</taxon>
        <taxon>Bacilli</taxon>
        <taxon>Lactobacillales</taxon>
        <taxon>Streptococcaceae</taxon>
        <taxon>Streptococcus</taxon>
    </lineage>
</organism>
<dbReference type="RefSeq" id="WP_011529101.1">
    <property type="nucleotide sequence ID" value="NZ_CAAHMS010000002.1"/>
</dbReference>
<evidence type="ECO:0000313" key="2">
    <source>
        <dbReference type="Proteomes" id="UP000316580"/>
    </source>
</evidence>
<comment type="caution">
    <text evidence="1">The sequence shown here is derived from an EMBL/GenBank/DDBJ whole genome shotgun (WGS) entry which is preliminary data.</text>
</comment>
<gene>
    <name evidence="1" type="ORF">FGO82_11255</name>
</gene>
<protein>
    <submittedName>
        <fullName evidence="1">Helix-turn-helix transcriptional regulator</fullName>
    </submittedName>
</protein>
<sequence length="215" mass="25040">MINLIKNRLAELLAQRQLKITKVAKDTGISRNTITATAQNDGTMIKLETIDILCNYLGVTPAEFFEFIPVLFDLEVMTTLFEVDYHKNGVYEFAGFDSILYKSDIFLDLTYYGKIHNFSLECEAEFIREDTNKIVFNVRFSDKQERKIYNEISSKNESYMFSSKITDSISSLILKDFKIQFLNYDDENLDETDKEVFLEFCQKDFEMSGLLSLPF</sequence>
<dbReference type="AlphaFoldDB" id="A0A660A238"/>
<dbReference type="PROSITE" id="PS50943">
    <property type="entry name" value="HTH_CROC1"/>
    <property type="match status" value="1"/>
</dbReference>
<dbReference type="Pfam" id="PF13443">
    <property type="entry name" value="HTH_26"/>
    <property type="match status" value="1"/>
</dbReference>